<accession>A0AAD9BQ14</accession>
<dbReference type="Proteomes" id="UP001228049">
    <property type="component" value="Unassembled WGS sequence"/>
</dbReference>
<organism evidence="1 2">
    <name type="scientific">Dissostichus eleginoides</name>
    <name type="common">Patagonian toothfish</name>
    <name type="synonym">Dissostichus amissus</name>
    <dbReference type="NCBI Taxonomy" id="100907"/>
    <lineage>
        <taxon>Eukaryota</taxon>
        <taxon>Metazoa</taxon>
        <taxon>Chordata</taxon>
        <taxon>Craniata</taxon>
        <taxon>Vertebrata</taxon>
        <taxon>Euteleostomi</taxon>
        <taxon>Actinopterygii</taxon>
        <taxon>Neopterygii</taxon>
        <taxon>Teleostei</taxon>
        <taxon>Neoteleostei</taxon>
        <taxon>Acanthomorphata</taxon>
        <taxon>Eupercaria</taxon>
        <taxon>Perciformes</taxon>
        <taxon>Notothenioidei</taxon>
        <taxon>Nototheniidae</taxon>
        <taxon>Dissostichus</taxon>
    </lineage>
</organism>
<dbReference type="EMBL" id="JASDAP010000020">
    <property type="protein sequence ID" value="KAK1886073.1"/>
    <property type="molecule type" value="Genomic_DNA"/>
</dbReference>
<comment type="caution">
    <text evidence="1">The sequence shown here is derived from an EMBL/GenBank/DDBJ whole genome shotgun (WGS) entry which is preliminary data.</text>
</comment>
<evidence type="ECO:0000313" key="2">
    <source>
        <dbReference type="Proteomes" id="UP001228049"/>
    </source>
</evidence>
<dbReference type="AlphaFoldDB" id="A0AAD9BQ14"/>
<keyword evidence="2" id="KW-1185">Reference proteome</keyword>
<name>A0AAD9BQ14_DISEL</name>
<sequence>MITEDMCEPMLKSLQHMVIPKLDRTLQEVAAPTWDGFASTGNTSWRHILMPLCGLGPDDARMWKCLDGLELSSEGRVWLQETWGVHSGVWRALLLKAQRALYKVVDMCADLSRDYAMVNSEHAFYIHPDIVFHSILRENLTAYIQSVMRNFLYTG</sequence>
<reference evidence="1" key="1">
    <citation type="submission" date="2023-04" db="EMBL/GenBank/DDBJ databases">
        <title>Chromosome-level genome of Chaenocephalus aceratus.</title>
        <authorList>
            <person name="Park H."/>
        </authorList>
    </citation>
    <scope>NUCLEOTIDE SEQUENCE</scope>
    <source>
        <strain evidence="1">DE</strain>
        <tissue evidence="1">Muscle</tissue>
    </source>
</reference>
<protein>
    <submittedName>
        <fullName evidence="1">23S rRNA (Uracil(1939)-C(5))-methyltransferase RlmD</fullName>
    </submittedName>
</protein>
<gene>
    <name evidence="1" type="ORF">KUDE01_029790</name>
</gene>
<proteinExistence type="predicted"/>
<evidence type="ECO:0000313" key="1">
    <source>
        <dbReference type="EMBL" id="KAK1886073.1"/>
    </source>
</evidence>